<dbReference type="Pfam" id="PF01052">
    <property type="entry name" value="FliMN_C"/>
    <property type="match status" value="1"/>
</dbReference>
<dbReference type="SUPFAM" id="SSF101801">
    <property type="entry name" value="Surface presentation of antigens (SPOA)"/>
    <property type="match status" value="1"/>
</dbReference>
<dbReference type="PRINTS" id="PR00955">
    <property type="entry name" value="FLGMOTORFLIM"/>
</dbReference>
<dbReference type="CDD" id="cd17908">
    <property type="entry name" value="FliM"/>
    <property type="match status" value="1"/>
</dbReference>
<dbReference type="InterPro" id="IPR036429">
    <property type="entry name" value="SpoA-like_sf"/>
</dbReference>
<dbReference type="PANTHER" id="PTHR30034">
    <property type="entry name" value="FLAGELLAR MOTOR SWITCH PROTEIN FLIM"/>
    <property type="match status" value="1"/>
</dbReference>
<evidence type="ECO:0000256" key="9">
    <source>
        <dbReference type="ARBA" id="ARBA00023143"/>
    </source>
</evidence>
<comment type="similarity">
    <text evidence="3">Belongs to the FliM family.</text>
</comment>
<keyword evidence="8" id="KW-0472">Membrane</keyword>
<dbReference type="RefSeq" id="WP_184216670.1">
    <property type="nucleotide sequence ID" value="NZ_JACHIP010000003.1"/>
</dbReference>
<proteinExistence type="inferred from homology"/>
<dbReference type="PANTHER" id="PTHR30034:SF6">
    <property type="entry name" value="YOP PROTEINS TRANSLOCATION PROTEIN Q"/>
    <property type="match status" value="1"/>
</dbReference>
<sequence>MSTTLDQDAIDSIFAEAKGEKRQEEVTGSGPSTAPYNFTRAGQISAQEMKTITSVSDFFAMNLKHTIGGWLRTQFNVKLVSREQLSYQEFLDRLPDPNYICSIRLEPLGALGLIEFDLALVAPIVDLLMGGVGDSAKVRDLTDIEEEILASVIQLIIRELNTAWLSIGLRFEFDHRESAGSGARMMSLAEKTLCVSFEVTMAEERGALNLCIPSVVLNQILRRLHKERDRPRRQSHENQVRLRNLIGKTTVGTVLQFTPMKLQARQLIELEPGKILRFPLSRYATSELCVGGLPIAKAHPVRSQEHRGAQIESILNERLTPKA</sequence>
<evidence type="ECO:0000256" key="2">
    <source>
        <dbReference type="ARBA" id="ARBA00004202"/>
    </source>
</evidence>
<evidence type="ECO:0000256" key="8">
    <source>
        <dbReference type="ARBA" id="ARBA00023136"/>
    </source>
</evidence>
<dbReference type="SUPFAM" id="SSF103039">
    <property type="entry name" value="CheC-like"/>
    <property type="match status" value="1"/>
</dbReference>
<dbReference type="Gene3D" id="2.30.330.10">
    <property type="entry name" value="SpoA-like"/>
    <property type="match status" value="1"/>
</dbReference>
<dbReference type="GO" id="GO:0050918">
    <property type="term" value="P:positive chemotaxis"/>
    <property type="evidence" value="ECO:0007669"/>
    <property type="project" value="TreeGrafter"/>
</dbReference>
<dbReference type="GO" id="GO:0005886">
    <property type="term" value="C:plasma membrane"/>
    <property type="evidence" value="ECO:0007669"/>
    <property type="project" value="UniProtKB-SubCell"/>
</dbReference>
<evidence type="ECO:0000256" key="10">
    <source>
        <dbReference type="ARBA" id="ARBA00025044"/>
    </source>
</evidence>
<evidence type="ECO:0000256" key="6">
    <source>
        <dbReference type="ARBA" id="ARBA00022500"/>
    </source>
</evidence>
<comment type="subcellular location">
    <subcellularLocation>
        <location evidence="1">Bacterial flagellum basal body</location>
    </subcellularLocation>
    <subcellularLocation>
        <location evidence="2">Cell membrane</location>
        <topology evidence="2">Peripheral membrane protein</topology>
    </subcellularLocation>
</comment>
<dbReference type="EMBL" id="JACHIP010000003">
    <property type="protein sequence ID" value="MBB5057635.1"/>
    <property type="molecule type" value="Genomic_DNA"/>
</dbReference>
<dbReference type="InterPro" id="IPR001689">
    <property type="entry name" value="Flag_FliM"/>
</dbReference>
<evidence type="ECO:0000256" key="3">
    <source>
        <dbReference type="ARBA" id="ARBA00011049"/>
    </source>
</evidence>
<dbReference type="Pfam" id="PF02154">
    <property type="entry name" value="FliM"/>
    <property type="match status" value="1"/>
</dbReference>
<keyword evidence="12" id="KW-0966">Cell projection</keyword>
<evidence type="ECO:0000313" key="12">
    <source>
        <dbReference type="EMBL" id="MBB5057635.1"/>
    </source>
</evidence>
<dbReference type="Proteomes" id="UP000540989">
    <property type="component" value="Unassembled WGS sequence"/>
</dbReference>
<evidence type="ECO:0000256" key="5">
    <source>
        <dbReference type="ARBA" id="ARBA00022475"/>
    </source>
</evidence>
<dbReference type="GO" id="GO:0003774">
    <property type="term" value="F:cytoskeletal motor activity"/>
    <property type="evidence" value="ECO:0007669"/>
    <property type="project" value="InterPro"/>
</dbReference>
<protein>
    <recommendedName>
        <fullName evidence="4">Flagellar motor switch protein FliM</fullName>
    </recommendedName>
</protein>
<gene>
    <name evidence="12" type="ORF">HDF16_002341</name>
</gene>
<keyword evidence="12" id="KW-0969">Cilium</keyword>
<name>A0A7W8E4X8_9BACT</name>
<evidence type="ECO:0000256" key="4">
    <source>
        <dbReference type="ARBA" id="ARBA00021898"/>
    </source>
</evidence>
<keyword evidence="5" id="KW-1003">Cell membrane</keyword>
<keyword evidence="9" id="KW-0975">Bacterial flagellum</keyword>
<dbReference type="AlphaFoldDB" id="A0A7W8E4X8"/>
<keyword evidence="7" id="KW-0283">Flagellar rotation</keyword>
<comment type="function">
    <text evidence="10">FliM is one of three proteins (FliG, FliN, FliM) that forms the rotor-mounted switch complex (C ring), located at the base of the basal body. This complex interacts with the CheY and CheZ chemotaxis proteins, in addition to contacting components of the motor that determine the direction of flagellar rotation.</text>
</comment>
<dbReference type="Gene3D" id="3.40.1550.10">
    <property type="entry name" value="CheC-like"/>
    <property type="match status" value="1"/>
</dbReference>
<evidence type="ECO:0000256" key="7">
    <source>
        <dbReference type="ARBA" id="ARBA00022779"/>
    </source>
</evidence>
<comment type="caution">
    <text evidence="12">The sequence shown here is derived from an EMBL/GenBank/DDBJ whole genome shotgun (WGS) entry which is preliminary data.</text>
</comment>
<evidence type="ECO:0000256" key="1">
    <source>
        <dbReference type="ARBA" id="ARBA00004117"/>
    </source>
</evidence>
<dbReference type="PIRSF" id="PIRSF002888">
    <property type="entry name" value="FliM"/>
    <property type="match status" value="1"/>
</dbReference>
<keyword evidence="12" id="KW-0282">Flagellum</keyword>
<feature type="domain" description="Flagellar motor switch protein FliN-like C-terminal" evidence="11">
    <location>
        <begin position="248"/>
        <end position="315"/>
    </location>
</feature>
<reference evidence="12 13" key="1">
    <citation type="submission" date="2020-08" db="EMBL/GenBank/DDBJ databases">
        <title>Genomic Encyclopedia of Type Strains, Phase IV (KMG-V): Genome sequencing to study the core and pangenomes of soil and plant-associated prokaryotes.</title>
        <authorList>
            <person name="Whitman W."/>
        </authorList>
    </citation>
    <scope>NUCLEOTIDE SEQUENCE [LARGE SCALE GENOMIC DNA]</scope>
    <source>
        <strain evidence="12 13">M8UP14</strain>
    </source>
</reference>
<organism evidence="12 13">
    <name type="scientific">Granulicella aggregans</name>
    <dbReference type="NCBI Taxonomy" id="474949"/>
    <lineage>
        <taxon>Bacteria</taxon>
        <taxon>Pseudomonadati</taxon>
        <taxon>Acidobacteriota</taxon>
        <taxon>Terriglobia</taxon>
        <taxon>Terriglobales</taxon>
        <taxon>Acidobacteriaceae</taxon>
        <taxon>Granulicella</taxon>
    </lineage>
</organism>
<evidence type="ECO:0000313" key="13">
    <source>
        <dbReference type="Proteomes" id="UP000540989"/>
    </source>
</evidence>
<dbReference type="GO" id="GO:0071978">
    <property type="term" value="P:bacterial-type flagellum-dependent swarming motility"/>
    <property type="evidence" value="ECO:0007669"/>
    <property type="project" value="TreeGrafter"/>
</dbReference>
<dbReference type="InterPro" id="IPR001543">
    <property type="entry name" value="FliN-like_C"/>
</dbReference>
<evidence type="ECO:0000259" key="11">
    <source>
        <dbReference type="Pfam" id="PF01052"/>
    </source>
</evidence>
<dbReference type="GO" id="GO:0009425">
    <property type="term" value="C:bacterial-type flagellum basal body"/>
    <property type="evidence" value="ECO:0007669"/>
    <property type="project" value="UniProtKB-SubCell"/>
</dbReference>
<keyword evidence="6" id="KW-0145">Chemotaxis</keyword>
<accession>A0A7W8E4X8</accession>
<keyword evidence="13" id="KW-1185">Reference proteome</keyword>
<dbReference type="InterPro" id="IPR028976">
    <property type="entry name" value="CheC-like_sf"/>
</dbReference>